<dbReference type="InterPro" id="IPR012902">
    <property type="entry name" value="N_methyl_site"/>
</dbReference>
<keyword evidence="1" id="KW-0472">Membrane</keyword>
<accession>A0A518G2Y5</accession>
<keyword evidence="1" id="KW-1133">Transmembrane helix</keyword>
<dbReference type="Proteomes" id="UP000318017">
    <property type="component" value="Chromosome"/>
</dbReference>
<name>A0A518G2Y5_9BACT</name>
<keyword evidence="1" id="KW-0812">Transmembrane</keyword>
<feature type="transmembrane region" description="Helical" evidence="1">
    <location>
        <begin position="20"/>
        <end position="42"/>
    </location>
</feature>
<dbReference type="InterPro" id="IPR045584">
    <property type="entry name" value="Pilin-like"/>
</dbReference>
<evidence type="ECO:0000256" key="1">
    <source>
        <dbReference type="SAM" id="Phobius"/>
    </source>
</evidence>
<dbReference type="OrthoDB" id="253619at2"/>
<evidence type="ECO:0000313" key="2">
    <source>
        <dbReference type="EMBL" id="QDV22952.1"/>
    </source>
</evidence>
<gene>
    <name evidence="2" type="ORF">Q31a_12450</name>
</gene>
<organism evidence="2 3">
    <name type="scientific">Aureliella helgolandensis</name>
    <dbReference type="NCBI Taxonomy" id="2527968"/>
    <lineage>
        <taxon>Bacteria</taxon>
        <taxon>Pseudomonadati</taxon>
        <taxon>Planctomycetota</taxon>
        <taxon>Planctomycetia</taxon>
        <taxon>Pirellulales</taxon>
        <taxon>Pirellulaceae</taxon>
        <taxon>Aureliella</taxon>
    </lineage>
</organism>
<dbReference type="SUPFAM" id="SSF54523">
    <property type="entry name" value="Pili subunits"/>
    <property type="match status" value="1"/>
</dbReference>
<proteinExistence type="predicted"/>
<dbReference type="Gene3D" id="3.30.700.10">
    <property type="entry name" value="Glycoprotein, Type 4 Pilin"/>
    <property type="match status" value="1"/>
</dbReference>
<dbReference type="AlphaFoldDB" id="A0A518G2Y5"/>
<dbReference type="EMBL" id="CP036298">
    <property type="protein sequence ID" value="QDV22952.1"/>
    <property type="molecule type" value="Genomic_DNA"/>
</dbReference>
<dbReference type="Pfam" id="PF07963">
    <property type="entry name" value="N_methyl"/>
    <property type="match status" value="1"/>
</dbReference>
<reference evidence="2 3" key="1">
    <citation type="submission" date="2019-02" db="EMBL/GenBank/DDBJ databases">
        <title>Deep-cultivation of Planctomycetes and their phenomic and genomic characterization uncovers novel biology.</title>
        <authorList>
            <person name="Wiegand S."/>
            <person name="Jogler M."/>
            <person name="Boedeker C."/>
            <person name="Pinto D."/>
            <person name="Vollmers J."/>
            <person name="Rivas-Marin E."/>
            <person name="Kohn T."/>
            <person name="Peeters S.H."/>
            <person name="Heuer A."/>
            <person name="Rast P."/>
            <person name="Oberbeckmann S."/>
            <person name="Bunk B."/>
            <person name="Jeske O."/>
            <person name="Meyerdierks A."/>
            <person name="Storesund J.E."/>
            <person name="Kallscheuer N."/>
            <person name="Luecker S."/>
            <person name="Lage O.M."/>
            <person name="Pohl T."/>
            <person name="Merkel B.J."/>
            <person name="Hornburger P."/>
            <person name="Mueller R.-W."/>
            <person name="Bruemmer F."/>
            <person name="Labrenz M."/>
            <person name="Spormann A.M."/>
            <person name="Op den Camp H."/>
            <person name="Overmann J."/>
            <person name="Amann R."/>
            <person name="Jetten M.S.M."/>
            <person name="Mascher T."/>
            <person name="Medema M.H."/>
            <person name="Devos D.P."/>
            <person name="Kaster A.-K."/>
            <person name="Ovreas L."/>
            <person name="Rohde M."/>
            <person name="Galperin M.Y."/>
            <person name="Jogler C."/>
        </authorList>
    </citation>
    <scope>NUCLEOTIDE SEQUENCE [LARGE SCALE GENOMIC DNA]</scope>
    <source>
        <strain evidence="2 3">Q31a</strain>
    </source>
</reference>
<evidence type="ECO:0000313" key="3">
    <source>
        <dbReference type="Proteomes" id="UP000318017"/>
    </source>
</evidence>
<keyword evidence="3" id="KW-1185">Reference proteome</keyword>
<dbReference type="RefSeq" id="WP_145075309.1">
    <property type="nucleotide sequence ID" value="NZ_CP036298.1"/>
</dbReference>
<evidence type="ECO:0008006" key="4">
    <source>
        <dbReference type="Google" id="ProtNLM"/>
    </source>
</evidence>
<sequence>MLDIQLTRPLAPRYRPSFTLIELLVVVAIIGIMSSMVLYTLAGAQTDAKVSLTRSTIEKLNAVILEEWEGFRYRAARIDIDPDMLRPQLADGQPLLRPREGARLRMFVLRDLMRMELPDRMSDLVYSPAYYSATLSNGATYSVVNRIAPGKYNSLRQRIGIAPLIGGGYTDVVKAIYRLPVSGPQTPPPEFNVEFQGAEMLYQIVASSTHGGGSALEAFRPTEIGDVDGDGLPEFLDAWGVPIRWLRWPAGYASPLNDTTSPDAMDPLRSDLRWRDGDYTQKPWQLVPLIISAGPDGVFDVSFDIQDSSGAGIAYATNLDPYVGSYDTDGSWLGMGLGANIDEDSSGNFSAADDNITNYSLLLE</sequence>
<dbReference type="KEGG" id="ahel:Q31a_12450"/>
<protein>
    <recommendedName>
        <fullName evidence="4">Type II secretion system protein G</fullName>
    </recommendedName>
</protein>
<dbReference type="NCBIfam" id="TIGR02532">
    <property type="entry name" value="IV_pilin_GFxxxE"/>
    <property type="match status" value="1"/>
</dbReference>